<dbReference type="EMBL" id="NOZR01000018">
    <property type="protein sequence ID" value="OYN77145.1"/>
    <property type="molecule type" value="Genomic_DNA"/>
</dbReference>
<evidence type="ECO:0000313" key="2">
    <source>
        <dbReference type="Proteomes" id="UP000216063"/>
    </source>
</evidence>
<reference evidence="1 2" key="1">
    <citation type="submission" date="2017-07" db="EMBL/GenBank/DDBJ databases">
        <title>The new phylogeny of genus Mycobacterium.</title>
        <authorList>
            <person name="Tortoli E."/>
            <person name="Trovato A."/>
            <person name="Cirillo D.M."/>
        </authorList>
    </citation>
    <scope>NUCLEOTIDE SEQUENCE [LARGE SCALE GENOMIC DNA]</scope>
    <source>
        <strain evidence="1 2">ATCC 33027</strain>
    </source>
</reference>
<accession>A0A255DIS9</accession>
<dbReference type="Proteomes" id="UP000216063">
    <property type="component" value="Unassembled WGS sequence"/>
</dbReference>
<evidence type="ECO:0000313" key="1">
    <source>
        <dbReference type="EMBL" id="OYN77145.1"/>
    </source>
</evidence>
<organism evidence="1 2">
    <name type="scientific">Mycolicibacterium sphagni</name>
    <dbReference type="NCBI Taxonomy" id="1786"/>
    <lineage>
        <taxon>Bacteria</taxon>
        <taxon>Bacillati</taxon>
        <taxon>Actinomycetota</taxon>
        <taxon>Actinomycetes</taxon>
        <taxon>Mycobacteriales</taxon>
        <taxon>Mycobacteriaceae</taxon>
        <taxon>Mycolicibacterium</taxon>
    </lineage>
</organism>
<dbReference type="AlphaFoldDB" id="A0A255DIS9"/>
<gene>
    <name evidence="1" type="ORF">CG716_20135</name>
</gene>
<proteinExistence type="predicted"/>
<sequence>MATYRGRWPFVVQAARPRLGLNNVWNALPAHTIAQSVGTSIVVSRADSIGCRNTGLLEQE</sequence>
<protein>
    <submittedName>
        <fullName evidence="1">Uncharacterized protein</fullName>
    </submittedName>
</protein>
<name>A0A255DIS9_9MYCO</name>
<keyword evidence="2" id="KW-1185">Reference proteome</keyword>
<comment type="caution">
    <text evidence="1">The sequence shown here is derived from an EMBL/GenBank/DDBJ whole genome shotgun (WGS) entry which is preliminary data.</text>
</comment>